<evidence type="ECO:0000313" key="3">
    <source>
        <dbReference type="Proteomes" id="UP001597048"/>
    </source>
</evidence>
<dbReference type="InterPro" id="IPR036513">
    <property type="entry name" value="STAS_dom_sf"/>
</dbReference>
<dbReference type="EMBL" id="JBHTJS010000004">
    <property type="protein sequence ID" value="MFD1006921.1"/>
    <property type="molecule type" value="Genomic_DNA"/>
</dbReference>
<evidence type="ECO:0000313" key="2">
    <source>
        <dbReference type="EMBL" id="MFD1006921.1"/>
    </source>
</evidence>
<gene>
    <name evidence="2" type="ORF">ACFQ1C_01925</name>
</gene>
<feature type="domain" description="MlaB-like STAS" evidence="1">
    <location>
        <begin position="1"/>
        <end position="76"/>
    </location>
</feature>
<dbReference type="Proteomes" id="UP001597048">
    <property type="component" value="Unassembled WGS sequence"/>
</dbReference>
<dbReference type="RefSeq" id="WP_379556847.1">
    <property type="nucleotide sequence ID" value="NZ_JBHTJS010000004.1"/>
</dbReference>
<accession>A0ABW3KF83</accession>
<comment type="caution">
    <text evidence="2">The sequence shown here is derived from an EMBL/GenBank/DDBJ whole genome shotgun (WGS) entry which is preliminary data.</text>
</comment>
<proteinExistence type="predicted"/>
<dbReference type="Gene3D" id="3.30.750.24">
    <property type="entry name" value="STAS domain"/>
    <property type="match status" value="1"/>
</dbReference>
<organism evidence="2 3">
    <name type="scientific">Oceanisphaera ostreae</name>
    <dbReference type="NCBI Taxonomy" id="914151"/>
    <lineage>
        <taxon>Bacteria</taxon>
        <taxon>Pseudomonadati</taxon>
        <taxon>Pseudomonadota</taxon>
        <taxon>Gammaproteobacteria</taxon>
        <taxon>Aeromonadales</taxon>
        <taxon>Aeromonadaceae</taxon>
        <taxon>Oceanisphaera</taxon>
    </lineage>
</organism>
<reference evidence="3" key="1">
    <citation type="journal article" date="2019" name="Int. J. Syst. Evol. Microbiol.">
        <title>The Global Catalogue of Microorganisms (GCM) 10K type strain sequencing project: providing services to taxonomists for standard genome sequencing and annotation.</title>
        <authorList>
            <consortium name="The Broad Institute Genomics Platform"/>
            <consortium name="The Broad Institute Genome Sequencing Center for Infectious Disease"/>
            <person name="Wu L."/>
            <person name="Ma J."/>
        </authorList>
    </citation>
    <scope>NUCLEOTIDE SEQUENCE [LARGE SCALE GENOMIC DNA]</scope>
    <source>
        <strain evidence="3">CCUG 60525</strain>
    </source>
</reference>
<sequence length="94" mass="10547">MKLTRELTRTHLPAYWSERQLLFTNRQADLSELSEIDSIGLAFLVQWSQALAVEQRPLGLLAPPASFYPLADLYGVSSFFELTDTFAGSHNGTE</sequence>
<keyword evidence="3" id="KW-1185">Reference proteome</keyword>
<dbReference type="SUPFAM" id="SSF52091">
    <property type="entry name" value="SpoIIaa-like"/>
    <property type="match status" value="1"/>
</dbReference>
<dbReference type="InterPro" id="IPR058548">
    <property type="entry name" value="MlaB-like_STAS"/>
</dbReference>
<dbReference type="Pfam" id="PF13466">
    <property type="entry name" value="STAS_2"/>
    <property type="match status" value="1"/>
</dbReference>
<evidence type="ECO:0000259" key="1">
    <source>
        <dbReference type="Pfam" id="PF13466"/>
    </source>
</evidence>
<name>A0ABW3KF83_9GAMM</name>
<protein>
    <submittedName>
        <fullName evidence="2">Lipid asymmetry maintenance protein MlaB</fullName>
    </submittedName>
</protein>